<dbReference type="Proteomes" id="UP001157502">
    <property type="component" value="Chromosome 2"/>
</dbReference>
<proteinExistence type="predicted"/>
<accession>A0ACC2HJ47</accession>
<gene>
    <name evidence="1" type="ORF">DPEC_G00029540</name>
</gene>
<sequence>MGVAWTAYRSGLDSLWEWPGQLMGVAWTAYGSGLDRRQTSIKKASSQVSLLQQTETTLPAGYTTATQQLLTRY</sequence>
<comment type="caution">
    <text evidence="1">The sequence shown here is derived from an EMBL/GenBank/DDBJ whole genome shotgun (WGS) entry which is preliminary data.</text>
</comment>
<dbReference type="EMBL" id="CM055729">
    <property type="protein sequence ID" value="KAJ8015765.1"/>
    <property type="molecule type" value="Genomic_DNA"/>
</dbReference>
<reference evidence="1" key="1">
    <citation type="submission" date="2021-05" db="EMBL/GenBank/DDBJ databases">
        <authorList>
            <person name="Pan Q."/>
            <person name="Jouanno E."/>
            <person name="Zahm M."/>
            <person name="Klopp C."/>
            <person name="Cabau C."/>
            <person name="Louis A."/>
            <person name="Berthelot C."/>
            <person name="Parey E."/>
            <person name="Roest Crollius H."/>
            <person name="Montfort J."/>
            <person name="Robinson-Rechavi M."/>
            <person name="Bouchez O."/>
            <person name="Lampietro C."/>
            <person name="Lopez Roques C."/>
            <person name="Donnadieu C."/>
            <person name="Postlethwait J."/>
            <person name="Bobe J."/>
            <person name="Dillon D."/>
            <person name="Chandos A."/>
            <person name="von Hippel F."/>
            <person name="Guiguen Y."/>
        </authorList>
    </citation>
    <scope>NUCLEOTIDE SEQUENCE</scope>
    <source>
        <strain evidence="1">YG-Jan2019</strain>
    </source>
</reference>
<name>A0ACC2HJ47_DALPE</name>
<evidence type="ECO:0000313" key="1">
    <source>
        <dbReference type="EMBL" id="KAJ8015765.1"/>
    </source>
</evidence>
<keyword evidence="2" id="KW-1185">Reference proteome</keyword>
<evidence type="ECO:0000313" key="2">
    <source>
        <dbReference type="Proteomes" id="UP001157502"/>
    </source>
</evidence>
<organism evidence="1 2">
    <name type="scientific">Dallia pectoralis</name>
    <name type="common">Alaska blackfish</name>
    <dbReference type="NCBI Taxonomy" id="75939"/>
    <lineage>
        <taxon>Eukaryota</taxon>
        <taxon>Metazoa</taxon>
        <taxon>Chordata</taxon>
        <taxon>Craniata</taxon>
        <taxon>Vertebrata</taxon>
        <taxon>Euteleostomi</taxon>
        <taxon>Actinopterygii</taxon>
        <taxon>Neopterygii</taxon>
        <taxon>Teleostei</taxon>
        <taxon>Protacanthopterygii</taxon>
        <taxon>Esociformes</taxon>
        <taxon>Umbridae</taxon>
        <taxon>Dallia</taxon>
    </lineage>
</organism>
<protein>
    <submittedName>
        <fullName evidence="1">Uncharacterized protein</fullName>
    </submittedName>
</protein>